<sequence>MSKFPTLLESGTTRAHFHVAKRLEDAADDRQRDLVVLETVAAIQRRLASQPPSDPASAASSLLPLLHCLEHYPHSPLTVEDLDISFALLPALQLISLATRWQDTLVGHALLAYLVPSAGIPIFRHDTLQIQTGHVSDLVDTQSSTSAASEADSAIRLSDPDHRGRAEGPSLLLLNTFRKHLIDGGQAMSRKSPSSQSLTTALRTHATLTAVAAGRPCGTSVLASLATPLLRLTGHRDAAIRRGALLAMWRCATYEEEELILEERGPSQGPRQGGEMLQATLQIVREMLASPQAFISDDSAADSTLDPGLERVETDPAVLRAALRVVELARDVRVLSPTDAVDLAVNALQSLEWAPVHLVASLSHGATNLMASNNRLDGLRMRAAAKARSKVAADFDYHGLRTPWAVIASLDSISASLQALHGPPVDPSAAAAMELERTLLRIYLRASEGRDAALAVCVSAACCLGHVYRLKRKGGPAASSSSPVDVDGETAALWLALSEHVKHQLGSTNANRKVAAIRLLSALEATGWASAVDDTGSPFSLGEREMAALMSLLADRDETVRRAALRLLDAVDAKIVDMHLDQLVEAISVARARSTDTSEHDAAALLERALEASYIKALNGVIMSGDDGGQEQQGSSYAQGIVNILATAKDAQGSSLLVSGAVGRVLNDYRGLPSAARLSMLLRLIEKASQTDAPPILAPLAASLCCDLEAADLAAGEPGGSSASALGSLLATMLDILIAAEDDRTREALLAAIARVAALSSGRGSERDESLSLRLRKVAEATSATRSAAFRIQAQAVAQLLQPSARVQSARALIAPAQTPASILDSLLALGAGSGSSDSANDDAGPGDAPSDRAEFGSRAARGKAADAASTARSHLGRSLIRSPLDFSATASSHASASPSRQPLRFQPECAASAAAPRKQQQQQQQAPPRALSASSSSSTRPQDRSSSNSSSSSKVRSALVTSTSAIPSRAKRERDSRISSVMSSSIARLVMGDEGDDSGDSADRRREMEDTVVFSASAEGIEGSGSDADLPTIAACNDAGGNDPFAIHLAEGEQPSFLDILHQCHNCDPWADDSLHPFVLDGVQIGFLRPEVLRACEQDIAWRRKEGKPAVLLVGLFGGDGGRGGKQPKKAITFDAAVSSADARTAGMASVTERWRDLGLFPDPLEGWRNELYAVYGAPSSSSSRRRNEIAFKLERAACALFGVATFGVHLTAYTPSYQIWVPRRSATKSTWPGYLDNSVAGGIVAGDEAWSSMVRECEEEASLDAAYVEERCKTVGVLSYFYKTRAHGWIQPEVEYVYDLCVEEETVLRPCDGEAESFVKMPVDEVVQRIKAGEFKPNCCLVLLDFFIRHNLITPEREPAYRAIVAQLHTDLRLPGP</sequence>
<dbReference type="SUPFAM" id="SSF55811">
    <property type="entry name" value="Nudix"/>
    <property type="match status" value="1"/>
</dbReference>
<keyword evidence="4" id="KW-1185">Reference proteome</keyword>
<accession>A0A5C3F1P4</accession>
<evidence type="ECO:0000259" key="2">
    <source>
        <dbReference type="PROSITE" id="PS51462"/>
    </source>
</evidence>
<dbReference type="FunFam" id="3.90.79.10:FF:000019">
    <property type="entry name" value="Thiamin pyrophosphokinase, putative"/>
    <property type="match status" value="1"/>
</dbReference>
<dbReference type="GO" id="GO:0044715">
    <property type="term" value="F:8-oxo-dGDP phosphatase activity"/>
    <property type="evidence" value="ECO:0007669"/>
    <property type="project" value="TreeGrafter"/>
</dbReference>
<dbReference type="InterPro" id="IPR016024">
    <property type="entry name" value="ARM-type_fold"/>
</dbReference>
<dbReference type="PANTHER" id="PTHR13622">
    <property type="entry name" value="THIAMIN PYROPHOSPHOKINASE"/>
    <property type="match status" value="1"/>
</dbReference>
<evidence type="ECO:0000313" key="3">
    <source>
        <dbReference type="EMBL" id="SPO37409.1"/>
    </source>
</evidence>
<dbReference type="InterPro" id="IPR015797">
    <property type="entry name" value="NUDIX_hydrolase-like_dom_sf"/>
</dbReference>
<dbReference type="InterPro" id="IPR011989">
    <property type="entry name" value="ARM-like"/>
</dbReference>
<feature type="compositionally biased region" description="Low complexity" evidence="1">
    <location>
        <begin position="143"/>
        <end position="154"/>
    </location>
</feature>
<dbReference type="InterPro" id="IPR000086">
    <property type="entry name" value="NUDIX_hydrolase_dom"/>
</dbReference>
<feature type="region of interest" description="Disordered" evidence="1">
    <location>
        <begin position="910"/>
        <end position="981"/>
    </location>
</feature>
<dbReference type="CDD" id="cd03676">
    <property type="entry name" value="NUDIX_Tnr3_like"/>
    <property type="match status" value="1"/>
</dbReference>
<protein>
    <recommendedName>
        <fullName evidence="2">Nudix hydrolase domain-containing protein</fullName>
    </recommendedName>
</protein>
<proteinExistence type="predicted"/>
<feature type="region of interest" description="Disordered" evidence="1">
    <location>
        <begin position="141"/>
        <end position="160"/>
    </location>
</feature>
<organism evidence="3 4">
    <name type="scientific">Pseudozyma flocculosa</name>
    <dbReference type="NCBI Taxonomy" id="84751"/>
    <lineage>
        <taxon>Eukaryota</taxon>
        <taxon>Fungi</taxon>
        <taxon>Dikarya</taxon>
        <taxon>Basidiomycota</taxon>
        <taxon>Ustilaginomycotina</taxon>
        <taxon>Ustilaginomycetes</taxon>
        <taxon>Ustilaginales</taxon>
        <taxon>Ustilaginaceae</taxon>
        <taxon>Pseudozyma</taxon>
    </lineage>
</organism>
<dbReference type="PANTHER" id="PTHR13622:SF8">
    <property type="entry name" value="THIAMIN PYROPHOSPHOKINASE 1"/>
    <property type="match status" value="1"/>
</dbReference>
<dbReference type="InterPro" id="IPR031804">
    <property type="entry name" value="DUF4743"/>
</dbReference>
<feature type="region of interest" description="Disordered" evidence="1">
    <location>
        <begin position="834"/>
        <end position="871"/>
    </location>
</feature>
<dbReference type="Gene3D" id="3.90.79.10">
    <property type="entry name" value="Nucleoside Triphosphate Pyrophosphohydrolase"/>
    <property type="match status" value="1"/>
</dbReference>
<name>A0A5C3F1P4_9BASI</name>
<feature type="compositionally biased region" description="Low complexity" evidence="1">
    <location>
        <begin position="911"/>
        <end position="954"/>
    </location>
</feature>
<dbReference type="SUPFAM" id="SSF48371">
    <property type="entry name" value="ARM repeat"/>
    <property type="match status" value="1"/>
</dbReference>
<dbReference type="Gene3D" id="1.25.10.10">
    <property type="entry name" value="Leucine-rich Repeat Variant"/>
    <property type="match status" value="1"/>
</dbReference>
<evidence type="ECO:0000313" key="4">
    <source>
        <dbReference type="Proteomes" id="UP000323386"/>
    </source>
</evidence>
<dbReference type="PROSITE" id="PS51462">
    <property type="entry name" value="NUDIX"/>
    <property type="match status" value="1"/>
</dbReference>
<gene>
    <name evidence="3" type="ORF">PSFLO_02882</name>
</gene>
<evidence type="ECO:0000256" key="1">
    <source>
        <dbReference type="SAM" id="MobiDB-lite"/>
    </source>
</evidence>
<dbReference type="EMBL" id="OOIP01000007">
    <property type="protein sequence ID" value="SPO37409.1"/>
    <property type="molecule type" value="Genomic_DNA"/>
</dbReference>
<dbReference type="OrthoDB" id="10261522at2759"/>
<feature type="compositionally biased region" description="Low complexity" evidence="1">
    <location>
        <begin position="834"/>
        <end position="849"/>
    </location>
</feature>
<dbReference type="Proteomes" id="UP000323386">
    <property type="component" value="Unassembled WGS sequence"/>
</dbReference>
<dbReference type="Pfam" id="PF00293">
    <property type="entry name" value="NUDIX"/>
    <property type="match status" value="1"/>
</dbReference>
<reference evidence="3 4" key="1">
    <citation type="submission" date="2018-03" db="EMBL/GenBank/DDBJ databases">
        <authorList>
            <person name="Guldener U."/>
        </authorList>
    </citation>
    <scope>NUCLEOTIDE SEQUENCE [LARGE SCALE GENOMIC DNA]</scope>
    <source>
        <strain evidence="3 4">DAOM196992</strain>
    </source>
</reference>
<dbReference type="Pfam" id="PF15916">
    <property type="entry name" value="DUF4743"/>
    <property type="match status" value="1"/>
</dbReference>
<feature type="domain" description="Nudix hydrolase" evidence="2">
    <location>
        <begin position="1203"/>
        <end position="1345"/>
    </location>
</feature>